<dbReference type="KEGG" id="mcha:111023956"/>
<dbReference type="SUPFAM" id="SSF81383">
    <property type="entry name" value="F-box domain"/>
    <property type="match status" value="1"/>
</dbReference>
<dbReference type="PANTHER" id="PTHR47744">
    <property type="entry name" value="OS05G0526300 PROTEIN"/>
    <property type="match status" value="1"/>
</dbReference>
<evidence type="ECO:0000313" key="2">
    <source>
        <dbReference type="Proteomes" id="UP000504603"/>
    </source>
</evidence>
<evidence type="ECO:0000259" key="1">
    <source>
        <dbReference type="PROSITE" id="PS50181"/>
    </source>
</evidence>
<dbReference type="SMART" id="SM00256">
    <property type="entry name" value="FBOX"/>
    <property type="match status" value="1"/>
</dbReference>
<sequence>MSSAVSAAHLLAQGVEAAWPKKKRNSAIVEFKKAMVAHKRRSKAHQEEKGSAQLPQDVLLHIFRFLDIESLVSAGLVCRSWNVAADDEFLWQLQYTTFFGSDDSAKLINNKGGVDDLASTPPHVDWKEAFKRAYIGNSLRRNTYGMGYCKHCNTIVFVSTLRCPVDHGKSKNKQIKPLSINQVVEYVLNGSSELIYSSDSDTDSDDEVISAFWAVPEYLGRRHSSF</sequence>
<evidence type="ECO:0000313" key="3">
    <source>
        <dbReference type="RefSeq" id="XP_022157180.1"/>
    </source>
</evidence>
<dbReference type="InterPro" id="IPR057039">
    <property type="entry name" value="At5g52880_ARM"/>
</dbReference>
<accession>A0A6J1DSD8</accession>
<dbReference type="Pfam" id="PF24104">
    <property type="entry name" value="At5g52880_ARM"/>
    <property type="match status" value="1"/>
</dbReference>
<dbReference type="PROSITE" id="PS50181">
    <property type="entry name" value="FBOX"/>
    <property type="match status" value="1"/>
</dbReference>
<dbReference type="Pfam" id="PF12937">
    <property type="entry name" value="F-box-like"/>
    <property type="match status" value="1"/>
</dbReference>
<reference evidence="3" key="1">
    <citation type="submission" date="2025-08" db="UniProtKB">
        <authorList>
            <consortium name="RefSeq"/>
        </authorList>
    </citation>
    <scope>IDENTIFICATION</scope>
    <source>
        <strain evidence="3">OHB3-1</strain>
    </source>
</reference>
<dbReference type="Gene3D" id="1.20.1280.50">
    <property type="match status" value="1"/>
</dbReference>
<dbReference type="GeneID" id="111023956"/>
<name>A0A6J1DSD8_MOMCH</name>
<dbReference type="Proteomes" id="UP000504603">
    <property type="component" value="Unplaced"/>
</dbReference>
<gene>
    <name evidence="3" type="primary">LOC111023956</name>
</gene>
<dbReference type="InterPro" id="IPR036047">
    <property type="entry name" value="F-box-like_dom_sf"/>
</dbReference>
<organism evidence="2 3">
    <name type="scientific">Momordica charantia</name>
    <name type="common">Bitter gourd</name>
    <name type="synonym">Balsam pear</name>
    <dbReference type="NCBI Taxonomy" id="3673"/>
    <lineage>
        <taxon>Eukaryota</taxon>
        <taxon>Viridiplantae</taxon>
        <taxon>Streptophyta</taxon>
        <taxon>Embryophyta</taxon>
        <taxon>Tracheophyta</taxon>
        <taxon>Spermatophyta</taxon>
        <taxon>Magnoliopsida</taxon>
        <taxon>eudicotyledons</taxon>
        <taxon>Gunneridae</taxon>
        <taxon>Pentapetalae</taxon>
        <taxon>rosids</taxon>
        <taxon>fabids</taxon>
        <taxon>Cucurbitales</taxon>
        <taxon>Cucurbitaceae</taxon>
        <taxon>Momordiceae</taxon>
        <taxon>Momordica</taxon>
    </lineage>
</organism>
<dbReference type="RefSeq" id="XP_022157180.1">
    <property type="nucleotide sequence ID" value="XM_022301488.1"/>
</dbReference>
<protein>
    <submittedName>
        <fullName evidence="3">F-box protein At5g52880</fullName>
    </submittedName>
</protein>
<dbReference type="OrthoDB" id="10257471at2759"/>
<dbReference type="PANTHER" id="PTHR47744:SF1">
    <property type="entry name" value="OS05G0526300 PROTEIN"/>
    <property type="match status" value="1"/>
</dbReference>
<dbReference type="AlphaFoldDB" id="A0A6J1DSD8"/>
<proteinExistence type="predicted"/>
<keyword evidence="2" id="KW-1185">Reference proteome</keyword>
<feature type="domain" description="F-box" evidence="1">
    <location>
        <begin position="48"/>
        <end position="94"/>
    </location>
</feature>
<dbReference type="InterPro" id="IPR001810">
    <property type="entry name" value="F-box_dom"/>
</dbReference>